<keyword evidence="3" id="KW-1185">Reference proteome</keyword>
<proteinExistence type="predicted"/>
<dbReference type="InterPro" id="IPR012495">
    <property type="entry name" value="TadE-like_dom"/>
</dbReference>
<name>A0A512SWE7_9MICO</name>
<evidence type="ECO:0000313" key="2">
    <source>
        <dbReference type="EMBL" id="GEQ12257.1"/>
    </source>
</evidence>
<sequence length="138" mass="14492">MRRRERGASMVEFAIMLPLLLLVLFGLIDMGRMFLAQAMVTNGAREGARMAVLRFPDSDVQTRADASMPGLDGLTSGTHTVTVPVRCPAAPTATDATNVRVSVVGFKWVALGAITNLFPGGAIAVPTPTATSSMRCAG</sequence>
<evidence type="ECO:0000313" key="3">
    <source>
        <dbReference type="Proteomes" id="UP000321793"/>
    </source>
</evidence>
<dbReference type="Proteomes" id="UP000321793">
    <property type="component" value="Unassembled WGS sequence"/>
</dbReference>
<feature type="domain" description="TadE-like" evidence="1">
    <location>
        <begin position="7"/>
        <end position="49"/>
    </location>
</feature>
<dbReference type="OrthoDB" id="5190946at2"/>
<evidence type="ECO:0000259" key="1">
    <source>
        <dbReference type="Pfam" id="PF07811"/>
    </source>
</evidence>
<organism evidence="2 3">
    <name type="scientific">Knoellia locipacati</name>
    <dbReference type="NCBI Taxonomy" id="882824"/>
    <lineage>
        <taxon>Bacteria</taxon>
        <taxon>Bacillati</taxon>
        <taxon>Actinomycetota</taxon>
        <taxon>Actinomycetes</taxon>
        <taxon>Micrococcales</taxon>
        <taxon>Intrasporangiaceae</taxon>
        <taxon>Knoellia</taxon>
    </lineage>
</organism>
<protein>
    <recommendedName>
        <fullName evidence="1">TadE-like domain-containing protein</fullName>
    </recommendedName>
</protein>
<dbReference type="EMBL" id="BKBA01000002">
    <property type="protein sequence ID" value="GEQ12257.1"/>
    <property type="molecule type" value="Genomic_DNA"/>
</dbReference>
<dbReference type="AlphaFoldDB" id="A0A512SWE7"/>
<comment type="caution">
    <text evidence="2">The sequence shown here is derived from an EMBL/GenBank/DDBJ whole genome shotgun (WGS) entry which is preliminary data.</text>
</comment>
<dbReference type="Pfam" id="PF07811">
    <property type="entry name" value="TadE"/>
    <property type="match status" value="1"/>
</dbReference>
<accession>A0A512SWE7</accession>
<gene>
    <name evidence="2" type="ORF">KLO01_03040</name>
</gene>
<reference evidence="2 3" key="1">
    <citation type="submission" date="2019-07" db="EMBL/GenBank/DDBJ databases">
        <title>Whole genome shotgun sequence of Knoellia locipacati NBRC 109775.</title>
        <authorList>
            <person name="Hosoyama A."/>
            <person name="Uohara A."/>
            <person name="Ohji S."/>
            <person name="Ichikawa N."/>
        </authorList>
    </citation>
    <scope>NUCLEOTIDE SEQUENCE [LARGE SCALE GENOMIC DNA]</scope>
    <source>
        <strain evidence="2 3">NBRC 109775</strain>
    </source>
</reference>